<sequence>MPTIDPDERDRALVEQCVGESLDAAGAAYASIGPESLPLLAAAAQAATGGKRLRALLCCAAWEAAGGAVPSAGDPVVLAGAALELFQAAALVHDDVMDASDVRRGAPAAHRRLAAEHRAAGLLGDADRFGEAGAILLGDLLLMLSSSTFARAVRLVPLERAARADEVYAHMSGEVTLGQYLDVYAALAPWDPAGDADRARRVIEAKAARYSVEHPLVLGAALAGADDDVLAWCSRVGLPVGTAFQLRDDVLGVFGDPAVTGKPAGDDLREGKRTVLLALGLELADDADADDLRSAVGDQGLDADGVARLRGILTSSGALHAVEEMIEARAQEGLAALADPPPGVGSTERLERLLRSAVARVA</sequence>
<evidence type="ECO:0000256" key="2">
    <source>
        <dbReference type="ARBA" id="ARBA00006706"/>
    </source>
</evidence>
<dbReference type="Gene3D" id="1.10.600.10">
    <property type="entry name" value="Farnesyl Diphosphate Synthase"/>
    <property type="match status" value="1"/>
</dbReference>
<protein>
    <submittedName>
        <fullName evidence="7">Polyprenyl synthetase</fullName>
    </submittedName>
</protein>
<dbReference type="EMBL" id="CP001618">
    <property type="protein sequence ID" value="ACQ80167.1"/>
    <property type="molecule type" value="Genomic_DNA"/>
</dbReference>
<reference evidence="7 8" key="1">
    <citation type="journal article" date="2009" name="Stand. Genomic Sci.">
        <title>Complete genome sequence of Beutenbergia cavernae type strain (HKI 0122).</title>
        <authorList>
            <person name="Land M."/>
            <person name="Pukall R."/>
            <person name="Abt B."/>
            <person name="Goker M."/>
            <person name="Rohde M."/>
            <person name="Glavina Del Rio T."/>
            <person name="Tice H."/>
            <person name="Copeland A."/>
            <person name="Cheng J.F."/>
            <person name="Lucas S."/>
            <person name="Chen F."/>
            <person name="Nolan M."/>
            <person name="Bruce D."/>
            <person name="Goodwin L."/>
            <person name="Pitluck S."/>
            <person name="Ivanova N."/>
            <person name="Mavromatis K."/>
            <person name="Ovchinnikova G."/>
            <person name="Pati A."/>
            <person name="Chen A."/>
            <person name="Palaniappan K."/>
            <person name="Hauser L."/>
            <person name="Chang Y.J."/>
            <person name="Jefferies C.C."/>
            <person name="Saunders E."/>
            <person name="Brettin T."/>
            <person name="Detter J.C."/>
            <person name="Han C."/>
            <person name="Chain P."/>
            <person name="Bristow J."/>
            <person name="Eisen J.A."/>
            <person name="Markowitz V."/>
            <person name="Hugenholtz P."/>
            <person name="Kyrpides N.C."/>
            <person name="Klenk H.P."/>
            <person name="Lapidus A."/>
        </authorList>
    </citation>
    <scope>NUCLEOTIDE SEQUENCE [LARGE SCALE GENOMIC DNA]</scope>
    <source>
        <strain evidence="8">ATCC BAA-8 / DSM 12333 / NBRC 16432</strain>
    </source>
</reference>
<evidence type="ECO:0000256" key="3">
    <source>
        <dbReference type="ARBA" id="ARBA00022679"/>
    </source>
</evidence>
<dbReference type="Pfam" id="PF00348">
    <property type="entry name" value="polyprenyl_synt"/>
    <property type="match status" value="1"/>
</dbReference>
<dbReference type="SFLD" id="SFLDS00005">
    <property type="entry name" value="Isoprenoid_Synthase_Type_I"/>
    <property type="match status" value="1"/>
</dbReference>
<dbReference type="InterPro" id="IPR033749">
    <property type="entry name" value="Polyprenyl_synt_CS"/>
</dbReference>
<accession>C5C5H6</accession>
<evidence type="ECO:0000256" key="5">
    <source>
        <dbReference type="ARBA" id="ARBA00022842"/>
    </source>
</evidence>
<evidence type="ECO:0000313" key="7">
    <source>
        <dbReference type="EMBL" id="ACQ80167.1"/>
    </source>
</evidence>
<keyword evidence="5" id="KW-0460">Magnesium</keyword>
<dbReference type="KEGG" id="bcv:Bcav_1911"/>
<organism evidence="7 8">
    <name type="scientific">Beutenbergia cavernae (strain ATCC BAA-8 / DSM 12333 / CCUG 43141 / JCM 11478 / NBRC 16432 / NCIMB 13614 / HKI 0122)</name>
    <dbReference type="NCBI Taxonomy" id="471853"/>
    <lineage>
        <taxon>Bacteria</taxon>
        <taxon>Bacillati</taxon>
        <taxon>Actinomycetota</taxon>
        <taxon>Actinomycetes</taxon>
        <taxon>Micrococcales</taxon>
        <taxon>Beutenbergiaceae</taxon>
        <taxon>Beutenbergia</taxon>
    </lineage>
</organism>
<comment type="cofactor">
    <cofactor evidence="1">
        <name>Mg(2+)</name>
        <dbReference type="ChEBI" id="CHEBI:18420"/>
    </cofactor>
</comment>
<dbReference type="GO" id="GO:0004659">
    <property type="term" value="F:prenyltransferase activity"/>
    <property type="evidence" value="ECO:0007669"/>
    <property type="project" value="InterPro"/>
</dbReference>
<dbReference type="SUPFAM" id="SSF48576">
    <property type="entry name" value="Terpenoid synthases"/>
    <property type="match status" value="1"/>
</dbReference>
<dbReference type="Proteomes" id="UP000007962">
    <property type="component" value="Chromosome"/>
</dbReference>
<dbReference type="GO" id="GO:0008299">
    <property type="term" value="P:isoprenoid biosynthetic process"/>
    <property type="evidence" value="ECO:0007669"/>
    <property type="project" value="InterPro"/>
</dbReference>
<keyword evidence="4" id="KW-0479">Metal-binding</keyword>
<proteinExistence type="inferred from homology"/>
<evidence type="ECO:0000256" key="1">
    <source>
        <dbReference type="ARBA" id="ARBA00001946"/>
    </source>
</evidence>
<gene>
    <name evidence="7" type="ordered locus">Bcav_1911</name>
</gene>
<dbReference type="GO" id="GO:0046872">
    <property type="term" value="F:metal ion binding"/>
    <property type="evidence" value="ECO:0007669"/>
    <property type="project" value="UniProtKB-KW"/>
</dbReference>
<evidence type="ECO:0000256" key="4">
    <source>
        <dbReference type="ARBA" id="ARBA00022723"/>
    </source>
</evidence>
<dbReference type="InterPro" id="IPR008949">
    <property type="entry name" value="Isoprenoid_synthase_dom_sf"/>
</dbReference>
<dbReference type="HOGENOM" id="CLU_014015_2_1_11"/>
<evidence type="ECO:0000256" key="6">
    <source>
        <dbReference type="RuleBase" id="RU004466"/>
    </source>
</evidence>
<evidence type="ECO:0000313" key="8">
    <source>
        <dbReference type="Proteomes" id="UP000007962"/>
    </source>
</evidence>
<dbReference type="PROSITE" id="PS00444">
    <property type="entry name" value="POLYPRENYL_SYNTHASE_2"/>
    <property type="match status" value="1"/>
</dbReference>
<dbReference type="STRING" id="471853.Bcav_1911"/>
<comment type="similarity">
    <text evidence="2 6">Belongs to the FPP/GGPP synthase family.</text>
</comment>
<dbReference type="AlphaFoldDB" id="C5C5H6"/>
<keyword evidence="8" id="KW-1185">Reference proteome</keyword>
<dbReference type="PROSITE" id="PS00723">
    <property type="entry name" value="POLYPRENYL_SYNTHASE_1"/>
    <property type="match status" value="1"/>
</dbReference>
<dbReference type="PANTHER" id="PTHR12001">
    <property type="entry name" value="GERANYLGERANYL PYROPHOSPHATE SYNTHASE"/>
    <property type="match status" value="1"/>
</dbReference>
<name>C5C5H6_BEUC1</name>
<keyword evidence="3 6" id="KW-0808">Transferase</keyword>
<dbReference type="InterPro" id="IPR000092">
    <property type="entry name" value="Polyprenyl_synt"/>
</dbReference>
<dbReference type="eggNOG" id="COG0142">
    <property type="taxonomic scope" value="Bacteria"/>
</dbReference>
<dbReference type="CDD" id="cd00685">
    <property type="entry name" value="Trans_IPPS_HT"/>
    <property type="match status" value="1"/>
</dbReference>
<dbReference type="PANTHER" id="PTHR12001:SF85">
    <property type="entry name" value="SHORT CHAIN ISOPRENYL DIPHOSPHATE SYNTHASE"/>
    <property type="match status" value="1"/>
</dbReference>
<dbReference type="RefSeq" id="WP_015882407.1">
    <property type="nucleotide sequence ID" value="NC_012669.1"/>
</dbReference>